<dbReference type="InterPro" id="IPR036411">
    <property type="entry name" value="TorD-like_sf"/>
</dbReference>
<evidence type="ECO:0000256" key="1">
    <source>
        <dbReference type="ARBA" id="ARBA00023186"/>
    </source>
</evidence>
<proteinExistence type="predicted"/>
<dbReference type="InterPro" id="IPR020945">
    <property type="entry name" value="DMSO/NO3_reduct_chaperone"/>
</dbReference>
<gene>
    <name evidence="2" type="ORF">C1850_09725</name>
</gene>
<dbReference type="Pfam" id="PF02613">
    <property type="entry name" value="Nitrate_red_del"/>
    <property type="match status" value="1"/>
</dbReference>
<name>A0A369NVW2_9ACTN</name>
<dbReference type="RefSeq" id="WP_114549540.1">
    <property type="nucleotide sequence ID" value="NZ_PPUT01000028.1"/>
</dbReference>
<dbReference type="AlphaFoldDB" id="A0A369NVW2"/>
<dbReference type="SUPFAM" id="SSF89155">
    <property type="entry name" value="TorD-like"/>
    <property type="match status" value="1"/>
</dbReference>
<reference evidence="2 3" key="1">
    <citation type="journal article" date="2018" name="Elife">
        <title>Discovery and characterization of a prevalent human gut bacterial enzyme sufficient for the inactivation of a family of plant toxins.</title>
        <authorList>
            <person name="Koppel N."/>
            <person name="Bisanz J.E."/>
            <person name="Pandelia M.E."/>
            <person name="Turnbaugh P.J."/>
            <person name="Balskus E.P."/>
        </authorList>
    </citation>
    <scope>NUCLEOTIDE SEQUENCE [LARGE SCALE GENOMIC DNA]</scope>
    <source>
        <strain evidence="2 3">OB21 GAM 11</strain>
    </source>
</reference>
<evidence type="ECO:0008006" key="4">
    <source>
        <dbReference type="Google" id="ProtNLM"/>
    </source>
</evidence>
<dbReference type="PANTHER" id="PTHR34227:SF13">
    <property type="entry name" value="TAT PROOFREADING CHAPERONE DMSD-RELATED"/>
    <property type="match status" value="1"/>
</dbReference>
<dbReference type="Gene3D" id="1.10.3480.10">
    <property type="entry name" value="TorD-like"/>
    <property type="match status" value="1"/>
</dbReference>
<comment type="caution">
    <text evidence="2">The sequence shown here is derived from an EMBL/GenBank/DDBJ whole genome shotgun (WGS) entry which is preliminary data.</text>
</comment>
<dbReference type="EMBL" id="PPUT01000028">
    <property type="protein sequence ID" value="RDC42476.1"/>
    <property type="molecule type" value="Genomic_DNA"/>
</dbReference>
<dbReference type="InterPro" id="IPR050289">
    <property type="entry name" value="TorD/DmsD_chaperones"/>
</dbReference>
<organism evidence="2 3">
    <name type="scientific">Adlercreutzia equolifaciens subsp. celatus</name>
    <dbReference type="NCBI Taxonomy" id="394340"/>
    <lineage>
        <taxon>Bacteria</taxon>
        <taxon>Bacillati</taxon>
        <taxon>Actinomycetota</taxon>
        <taxon>Coriobacteriia</taxon>
        <taxon>Eggerthellales</taxon>
        <taxon>Eggerthellaceae</taxon>
        <taxon>Adlercreutzia</taxon>
    </lineage>
</organism>
<accession>A0A369NVW2</accession>
<dbReference type="PANTHER" id="PTHR34227">
    <property type="entry name" value="CHAPERONE PROTEIN YCDY"/>
    <property type="match status" value="1"/>
</dbReference>
<dbReference type="Proteomes" id="UP000253805">
    <property type="component" value="Unassembled WGS sequence"/>
</dbReference>
<sequence length="230" mass="26294">MNDNCGKASMEFRDQLEAAAALFVLLGRIFHGIPDRSLFAELVEQQVFEDIPYVAGSDAQNAQRRLLAWARSCDVGFSEKDYHDLRAGYTRLFVGTKRVLAPPWESVYFNKERMVFQHQTFEVRAMYAKHGLEVDLISREPDDHLAYELMFLGHLLARGVGFFEQGESGKMRETLVDAVSFTVCHPLSWVPQWRDTVHRHSSNDFYCGYAALVEVALRQVEDDLSSLLLP</sequence>
<evidence type="ECO:0000313" key="2">
    <source>
        <dbReference type="EMBL" id="RDC42476.1"/>
    </source>
</evidence>
<evidence type="ECO:0000313" key="3">
    <source>
        <dbReference type="Proteomes" id="UP000253805"/>
    </source>
</evidence>
<protein>
    <recommendedName>
        <fullName evidence="4">Dehydrogenase</fullName>
    </recommendedName>
</protein>
<keyword evidence="1" id="KW-0143">Chaperone</keyword>